<name>A0A364NM67_9GAMM</name>
<dbReference type="SUPFAM" id="SSF53850">
    <property type="entry name" value="Periplasmic binding protein-like II"/>
    <property type="match status" value="1"/>
</dbReference>
<dbReference type="GO" id="GO:0042597">
    <property type="term" value="C:periplasmic space"/>
    <property type="evidence" value="ECO:0007669"/>
    <property type="project" value="UniProtKB-SubCell"/>
</dbReference>
<evidence type="ECO:0000313" key="8">
    <source>
        <dbReference type="Proteomes" id="UP000250744"/>
    </source>
</evidence>
<dbReference type="PANTHER" id="PTHR30222:SF12">
    <property type="entry name" value="NORSPERMIDINE SENSOR"/>
    <property type="match status" value="1"/>
</dbReference>
<dbReference type="CDD" id="cd13659">
    <property type="entry name" value="PBP2_PotF"/>
    <property type="match status" value="1"/>
</dbReference>
<dbReference type="InterPro" id="IPR006059">
    <property type="entry name" value="SBP"/>
</dbReference>
<reference evidence="7 8" key="1">
    <citation type="submission" date="2018-06" db="EMBL/GenBank/DDBJ databases">
        <title>Nitrincola tibetense sp. nov., isolated from Lake XuguoCo on Tibetan Plateau.</title>
        <authorList>
            <person name="Xing P."/>
        </authorList>
    </citation>
    <scope>NUCLEOTIDE SEQUENCE [LARGE SCALE GENOMIC DNA]</scope>
    <source>
        <strain evidence="8">xg18</strain>
    </source>
</reference>
<dbReference type="GO" id="GO:0015846">
    <property type="term" value="P:polyamine transport"/>
    <property type="evidence" value="ECO:0007669"/>
    <property type="project" value="InterPro"/>
</dbReference>
<evidence type="ECO:0000256" key="4">
    <source>
        <dbReference type="ARBA" id="ARBA00022764"/>
    </source>
</evidence>
<evidence type="ECO:0000256" key="1">
    <source>
        <dbReference type="ARBA" id="ARBA00004418"/>
    </source>
</evidence>
<dbReference type="Gene3D" id="3.40.190.10">
    <property type="entry name" value="Periplasmic binding protein-like II"/>
    <property type="match status" value="2"/>
</dbReference>
<comment type="function">
    <text evidence="5">Required for the activity of the bacterial periplasmic transport system of putrescine.</text>
</comment>
<dbReference type="GO" id="GO:0019808">
    <property type="term" value="F:polyamine binding"/>
    <property type="evidence" value="ECO:0007669"/>
    <property type="project" value="InterPro"/>
</dbReference>
<organism evidence="7 8">
    <name type="scientific">Nitrincola tibetensis</name>
    <dbReference type="NCBI Taxonomy" id="2219697"/>
    <lineage>
        <taxon>Bacteria</taxon>
        <taxon>Pseudomonadati</taxon>
        <taxon>Pseudomonadota</taxon>
        <taxon>Gammaproteobacteria</taxon>
        <taxon>Oceanospirillales</taxon>
        <taxon>Oceanospirillaceae</taxon>
        <taxon>Nitrincola</taxon>
    </lineage>
</organism>
<keyword evidence="4 5" id="KW-0574">Periplasm</keyword>
<dbReference type="PRINTS" id="PR00909">
    <property type="entry name" value="SPERMDNBNDNG"/>
</dbReference>
<comment type="caution">
    <text evidence="7">The sequence shown here is derived from an EMBL/GenBank/DDBJ whole genome shotgun (WGS) entry which is preliminary data.</text>
</comment>
<sequence length="367" mass="40096">MIKQYKLSVLAASVALAMGATAVQAKEVRVYNWSDYIAEDTIQKFEAATGIKVIYDVYDSNEVLESKLLSGRSGYDLAMPSNHYVTKYIKAEAIQAIDHSKLTNKDNLNPDLMAQLEAVDPGSTYSIPYMWGTNGFGYNVDRIEAILGEDAPTDSWALMFDPEVTAKLAAGGCGITMLDSGDEMISAAMAYLGLDPTSNDAADINKGADVISAVQPHITYFHSSRYISDLANGDICVAAGYSGDLLQAADRADEADNGVSIKYTIPKEGAALWFDMMVIPKGAPNYDNAHAFINFILEPEIVADITNYVMYANPNKAADEFVDPEVLGDDAIYPSDEVMKKLFVAKERPLDTQRVITRSWNRVKSGR</sequence>
<gene>
    <name evidence="7" type="ORF">DN062_09285</name>
</gene>
<dbReference type="RefSeq" id="WP_112159062.1">
    <property type="nucleotide sequence ID" value="NZ_QKRX01000006.1"/>
</dbReference>
<dbReference type="EMBL" id="QKRX01000006">
    <property type="protein sequence ID" value="RAU17975.1"/>
    <property type="molecule type" value="Genomic_DNA"/>
</dbReference>
<evidence type="ECO:0000256" key="3">
    <source>
        <dbReference type="ARBA" id="ARBA00022729"/>
    </source>
</evidence>
<keyword evidence="3 6" id="KW-0732">Signal</keyword>
<proteinExistence type="inferred from homology"/>
<protein>
    <recommendedName>
        <fullName evidence="5">Putrescine-binding periplasmic protein</fullName>
    </recommendedName>
</protein>
<feature type="signal peptide" evidence="6">
    <location>
        <begin position="1"/>
        <end position="25"/>
    </location>
</feature>
<evidence type="ECO:0000313" key="7">
    <source>
        <dbReference type="EMBL" id="RAU17975.1"/>
    </source>
</evidence>
<accession>A0A364NM67</accession>
<feature type="chain" id="PRO_5016652225" description="Putrescine-binding periplasmic protein" evidence="6">
    <location>
        <begin position="26"/>
        <end position="367"/>
    </location>
</feature>
<comment type="subcellular location">
    <subcellularLocation>
        <location evidence="1 5">Periplasm</location>
    </subcellularLocation>
</comment>
<dbReference type="AlphaFoldDB" id="A0A364NM67"/>
<keyword evidence="2 5" id="KW-0813">Transport</keyword>
<evidence type="ECO:0000256" key="5">
    <source>
        <dbReference type="PIRNR" id="PIRNR019574"/>
    </source>
</evidence>
<keyword evidence="8" id="KW-1185">Reference proteome</keyword>
<comment type="similarity">
    <text evidence="5">Belongs to the bacterial solute-binding protein PotD/PotF family.</text>
</comment>
<dbReference type="PANTHER" id="PTHR30222">
    <property type="entry name" value="SPERMIDINE/PUTRESCINE-BINDING PERIPLASMIC PROTEIN"/>
    <property type="match status" value="1"/>
</dbReference>
<dbReference type="PIRSF" id="PIRSF019574">
    <property type="entry name" value="Periplasmic_polyamine_BP"/>
    <property type="match status" value="1"/>
</dbReference>
<dbReference type="Proteomes" id="UP000250744">
    <property type="component" value="Unassembled WGS sequence"/>
</dbReference>
<dbReference type="InterPro" id="IPR001188">
    <property type="entry name" value="Sperm_putr-bd"/>
</dbReference>
<dbReference type="OrthoDB" id="9769319at2"/>
<evidence type="ECO:0000256" key="6">
    <source>
        <dbReference type="SAM" id="SignalP"/>
    </source>
</evidence>
<dbReference type="Pfam" id="PF13416">
    <property type="entry name" value="SBP_bac_8"/>
    <property type="match status" value="1"/>
</dbReference>
<evidence type="ECO:0000256" key="2">
    <source>
        <dbReference type="ARBA" id="ARBA00022448"/>
    </source>
</evidence>